<feature type="compositionally biased region" description="Low complexity" evidence="1">
    <location>
        <begin position="39"/>
        <end position="56"/>
    </location>
</feature>
<proteinExistence type="predicted"/>
<reference evidence="2" key="1">
    <citation type="submission" date="2020-02" db="EMBL/GenBank/DDBJ databases">
        <authorList>
            <person name="Meier V. D."/>
        </authorList>
    </citation>
    <scope>NUCLEOTIDE SEQUENCE</scope>
    <source>
        <strain evidence="2">AVDCRST_MAG61</strain>
    </source>
</reference>
<protein>
    <submittedName>
        <fullName evidence="2">Uncharacterized protein</fullName>
    </submittedName>
</protein>
<dbReference type="AlphaFoldDB" id="A0A6J4KRD7"/>
<feature type="region of interest" description="Disordered" evidence="1">
    <location>
        <begin position="1"/>
        <end position="90"/>
    </location>
</feature>
<gene>
    <name evidence="2" type="ORF">AVDCRST_MAG61-1835</name>
</gene>
<name>A0A6J4KRD7_9ACTN</name>
<dbReference type="EMBL" id="CADCTT010000238">
    <property type="protein sequence ID" value="CAA9311900.1"/>
    <property type="molecule type" value="Genomic_DNA"/>
</dbReference>
<evidence type="ECO:0000256" key="1">
    <source>
        <dbReference type="SAM" id="MobiDB-lite"/>
    </source>
</evidence>
<evidence type="ECO:0000313" key="2">
    <source>
        <dbReference type="EMBL" id="CAA9311900.1"/>
    </source>
</evidence>
<accession>A0A6J4KRD7</accession>
<sequence>MPHQAQPRTPSHGAPRRSSDRQPAGRAPTMGPCAAPLQGGRARPAGRSGPARGSRPVWSSDWSGRRGRAGGWPDGPPLPADDRRRPGGPARTVRWVHVLGVRAGRPCHLLGAPRRPHQTGVG</sequence>
<organism evidence="2">
    <name type="scientific">uncultured Friedmanniella sp</name>
    <dbReference type="NCBI Taxonomy" id="335381"/>
    <lineage>
        <taxon>Bacteria</taxon>
        <taxon>Bacillati</taxon>
        <taxon>Actinomycetota</taxon>
        <taxon>Actinomycetes</taxon>
        <taxon>Propionibacteriales</taxon>
        <taxon>Nocardioidaceae</taxon>
        <taxon>Friedmanniella</taxon>
        <taxon>environmental samples</taxon>
    </lineage>
</organism>